<dbReference type="eggNOG" id="ENOG502SE6V">
    <property type="taxonomic scope" value="Eukaryota"/>
</dbReference>
<evidence type="ECO:0000256" key="5">
    <source>
        <dbReference type="ARBA" id="ARBA00023065"/>
    </source>
</evidence>
<evidence type="ECO:0000313" key="9">
    <source>
        <dbReference type="Proteomes" id="UP000002009"/>
    </source>
</evidence>
<dbReference type="InParanoid" id="C1DYU7"/>
<keyword evidence="3 7" id="KW-0812">Transmembrane</keyword>
<reference evidence="8 9" key="1">
    <citation type="journal article" date="2009" name="Science">
        <title>Green evolution and dynamic adaptations revealed by genomes of the marine picoeukaryotes Micromonas.</title>
        <authorList>
            <person name="Worden A.Z."/>
            <person name="Lee J.H."/>
            <person name="Mock T."/>
            <person name="Rouze P."/>
            <person name="Simmons M.P."/>
            <person name="Aerts A.L."/>
            <person name="Allen A.E."/>
            <person name="Cuvelier M.L."/>
            <person name="Derelle E."/>
            <person name="Everett M.V."/>
            <person name="Foulon E."/>
            <person name="Grimwood J."/>
            <person name="Gundlach H."/>
            <person name="Henrissat B."/>
            <person name="Napoli C."/>
            <person name="McDonald S.M."/>
            <person name="Parker M.S."/>
            <person name="Rombauts S."/>
            <person name="Salamov A."/>
            <person name="Von Dassow P."/>
            <person name="Badger J.H."/>
            <person name="Coutinho P.M."/>
            <person name="Demir E."/>
            <person name="Dubchak I."/>
            <person name="Gentemann C."/>
            <person name="Eikrem W."/>
            <person name="Gready J.E."/>
            <person name="John U."/>
            <person name="Lanier W."/>
            <person name="Lindquist E.A."/>
            <person name="Lucas S."/>
            <person name="Mayer K.F."/>
            <person name="Moreau H."/>
            <person name="Not F."/>
            <person name="Otillar R."/>
            <person name="Panaud O."/>
            <person name="Pangilinan J."/>
            <person name="Paulsen I."/>
            <person name="Piegu B."/>
            <person name="Poliakov A."/>
            <person name="Robbens S."/>
            <person name="Schmutz J."/>
            <person name="Toulza E."/>
            <person name="Wyss T."/>
            <person name="Zelensky A."/>
            <person name="Zhou K."/>
            <person name="Armbrust E.V."/>
            <person name="Bhattacharya D."/>
            <person name="Goodenough U.W."/>
            <person name="Van de Peer Y."/>
            <person name="Grigoriev I.V."/>
        </authorList>
    </citation>
    <scope>NUCLEOTIDE SEQUENCE [LARGE SCALE GENOMIC DNA]</scope>
    <source>
        <strain evidence="9">RCC299 / NOUM17</strain>
    </source>
</reference>
<dbReference type="GeneID" id="8241423"/>
<sequence length="452" mass="50935">MIHYAKGYWGLPLFLRLHGSPFPRTLPFAVVSVTITIWLHLWDSGREEIVRSFAHPYPFQMYGFVIGFLVVLRTNHSLARFMEARTGVETMGSKWADSVAMLTAFDGCTVGSRSQEIGKPAMKQDHEHHDDHARFIARLTHLVSLLHAMALQHLRGDEELGNIVPARTRRQTNTTAGPELKRVWNRKEPKESAVEIADGPEDEGISGYLGTRAIKTDGKEETRLLAARYNHMGAHLIHAVTDDGKQARKNLVNPFLLREDQDLWVRCCAATPLAVIGGLDPHEFKELDELDCDRAYLVLAWIQALIIRRYEDLDGIRVGPPILSRVHQTLTNGMLGFNMADKIAKTPFPMPYAQMLSVCLVVFNLTMPIMVAGHINNLWLAILVNFISTVAYQGLNEVARELEDPFKPTHINDHGMPQLQAMFNSKVRAASPSVKKILTHWAQCDSWEVAKE</sequence>
<dbReference type="OMA" id="MGSKWAD"/>
<gene>
    <name evidence="8" type="ORF">MICPUN_55821</name>
</gene>
<keyword evidence="5" id="KW-0406">Ion transport</keyword>
<keyword evidence="4 7" id="KW-1133">Transmembrane helix</keyword>
<keyword evidence="2" id="KW-0813">Transport</keyword>
<feature type="transmembrane region" description="Helical" evidence="7">
    <location>
        <begin position="21"/>
        <end position="41"/>
    </location>
</feature>
<dbReference type="KEGG" id="mis:MICPUN_55821"/>
<dbReference type="InterPro" id="IPR044669">
    <property type="entry name" value="YneE/VCCN1/2-like"/>
</dbReference>
<dbReference type="PANTHER" id="PTHR33281:SF20">
    <property type="match status" value="1"/>
</dbReference>
<dbReference type="Pfam" id="PF25539">
    <property type="entry name" value="Bestrophin_2"/>
    <property type="match status" value="2"/>
</dbReference>
<feature type="transmembrane region" description="Helical" evidence="7">
    <location>
        <begin position="53"/>
        <end position="72"/>
    </location>
</feature>
<proteinExistence type="predicted"/>
<evidence type="ECO:0000313" key="8">
    <source>
        <dbReference type="EMBL" id="ACO61005.1"/>
    </source>
</evidence>
<protein>
    <submittedName>
        <fullName evidence="8">Uncharacterized protein</fullName>
    </submittedName>
</protein>
<evidence type="ECO:0000256" key="3">
    <source>
        <dbReference type="ARBA" id="ARBA00022692"/>
    </source>
</evidence>
<accession>C1DYU7</accession>
<evidence type="ECO:0000256" key="6">
    <source>
        <dbReference type="ARBA" id="ARBA00023136"/>
    </source>
</evidence>
<dbReference type="GO" id="GO:0005254">
    <property type="term" value="F:chloride channel activity"/>
    <property type="evidence" value="ECO:0007669"/>
    <property type="project" value="InterPro"/>
</dbReference>
<organism evidence="8 9">
    <name type="scientific">Micromonas commoda (strain RCC299 / NOUM17 / CCMP2709)</name>
    <name type="common">Picoplanktonic green alga</name>
    <dbReference type="NCBI Taxonomy" id="296587"/>
    <lineage>
        <taxon>Eukaryota</taxon>
        <taxon>Viridiplantae</taxon>
        <taxon>Chlorophyta</taxon>
        <taxon>Mamiellophyceae</taxon>
        <taxon>Mamiellales</taxon>
        <taxon>Mamiellaceae</taxon>
        <taxon>Micromonas</taxon>
    </lineage>
</organism>
<keyword evidence="9" id="KW-1185">Reference proteome</keyword>
<name>C1DYU7_MICCC</name>
<dbReference type="OrthoDB" id="1368at2759"/>
<evidence type="ECO:0000256" key="7">
    <source>
        <dbReference type="SAM" id="Phobius"/>
    </source>
</evidence>
<dbReference type="RefSeq" id="XP_002499747.1">
    <property type="nucleotide sequence ID" value="XM_002499701.1"/>
</dbReference>
<evidence type="ECO:0000256" key="4">
    <source>
        <dbReference type="ARBA" id="ARBA00022989"/>
    </source>
</evidence>
<evidence type="ECO:0000256" key="1">
    <source>
        <dbReference type="ARBA" id="ARBA00004141"/>
    </source>
</evidence>
<dbReference type="PANTHER" id="PTHR33281">
    <property type="entry name" value="UPF0187 PROTEIN YNEE"/>
    <property type="match status" value="1"/>
</dbReference>
<dbReference type="GO" id="GO:0016020">
    <property type="term" value="C:membrane"/>
    <property type="evidence" value="ECO:0007669"/>
    <property type="project" value="UniProtKB-SubCell"/>
</dbReference>
<dbReference type="AlphaFoldDB" id="C1DYU7"/>
<dbReference type="Proteomes" id="UP000002009">
    <property type="component" value="Chromosome 2"/>
</dbReference>
<dbReference type="EMBL" id="CP001323">
    <property type="protein sequence ID" value="ACO61005.1"/>
    <property type="molecule type" value="Genomic_DNA"/>
</dbReference>
<keyword evidence="6 7" id="KW-0472">Membrane</keyword>
<evidence type="ECO:0000256" key="2">
    <source>
        <dbReference type="ARBA" id="ARBA00022448"/>
    </source>
</evidence>
<comment type="subcellular location">
    <subcellularLocation>
        <location evidence="1">Membrane</location>
        <topology evidence="1">Multi-pass membrane protein</topology>
    </subcellularLocation>
</comment>